<dbReference type="CDD" id="cd06579">
    <property type="entry name" value="TM_PBP1_transp_AraH_like"/>
    <property type="match status" value="1"/>
</dbReference>
<dbReference type="PANTHER" id="PTHR32196:SF21">
    <property type="entry name" value="ABC TRANSPORTER PERMEASE PROTEIN YPHD-RELATED"/>
    <property type="match status" value="1"/>
</dbReference>
<reference evidence="9 10" key="1">
    <citation type="submission" date="2018-02" db="EMBL/GenBank/DDBJ databases">
        <title>novel marine gammaproteobacteria from coastal saline agro ecosystem.</title>
        <authorList>
            <person name="Krishnan R."/>
            <person name="Ramesh Kumar N."/>
        </authorList>
    </citation>
    <scope>NUCLEOTIDE SEQUENCE [LARGE SCALE GENOMIC DNA]</scope>
    <source>
        <strain evidence="9 10">228</strain>
    </source>
</reference>
<feature type="transmembrane region" description="Helical" evidence="8">
    <location>
        <begin position="287"/>
        <end position="305"/>
    </location>
</feature>
<keyword evidence="4" id="KW-0997">Cell inner membrane</keyword>
<evidence type="ECO:0000256" key="1">
    <source>
        <dbReference type="ARBA" id="ARBA00004651"/>
    </source>
</evidence>
<sequence length="317" mass="32484">MKQRDAASLLRLTLLVLVPLWFSCTTDYYLSSGNLFALTQNLAVVGLVTLGLMLTMIVGEFDLSIAPMVAVSGLILAKTGTDSAVVGVLCAVLFGLIVGLVNALLVVRLKVSSLVTTLGAMILLSGFAFWIANGQVVPYNNFDAADIVDQQWLLLFSPRSLTTLAAFVLVALLLRFSHLGRDIYATGSHRRSATMSGVRTSAALYFAFATSGVCAALAGSLLSISLATGSPTLGNTLLIQAASAAILGGVSLGGGVGTPLGVAIGVLVLAALNNGLGLAGASSASTLLVNGAVLALVVLISGELGKRLNSRSQHRVV</sequence>
<keyword evidence="5 8" id="KW-0812">Transmembrane</keyword>
<keyword evidence="2" id="KW-0813">Transport</keyword>
<dbReference type="InterPro" id="IPR001851">
    <property type="entry name" value="ABC_transp_permease"/>
</dbReference>
<evidence type="ECO:0000256" key="2">
    <source>
        <dbReference type="ARBA" id="ARBA00022448"/>
    </source>
</evidence>
<evidence type="ECO:0000313" key="9">
    <source>
        <dbReference type="EMBL" id="PPC79343.1"/>
    </source>
</evidence>
<keyword evidence="7 8" id="KW-0472">Membrane</keyword>
<name>A0A2S5KX90_9PROT</name>
<gene>
    <name evidence="9" type="ORF">C4K68_00015</name>
</gene>
<dbReference type="GO" id="GO:0005886">
    <property type="term" value="C:plasma membrane"/>
    <property type="evidence" value="ECO:0007669"/>
    <property type="project" value="UniProtKB-SubCell"/>
</dbReference>
<evidence type="ECO:0000256" key="6">
    <source>
        <dbReference type="ARBA" id="ARBA00022989"/>
    </source>
</evidence>
<proteinExistence type="predicted"/>
<feature type="transmembrane region" description="Helical" evidence="8">
    <location>
        <begin position="202"/>
        <end position="227"/>
    </location>
</feature>
<dbReference type="OrthoDB" id="5422926at2"/>
<dbReference type="PANTHER" id="PTHR32196">
    <property type="entry name" value="ABC TRANSPORTER PERMEASE PROTEIN YPHD-RELATED-RELATED"/>
    <property type="match status" value="1"/>
</dbReference>
<feature type="transmembrane region" description="Helical" evidence="8">
    <location>
        <begin position="36"/>
        <end position="54"/>
    </location>
</feature>
<feature type="transmembrane region" description="Helical" evidence="8">
    <location>
        <begin position="83"/>
        <end position="107"/>
    </location>
</feature>
<comment type="caution">
    <text evidence="9">The sequence shown here is derived from an EMBL/GenBank/DDBJ whole genome shotgun (WGS) entry which is preliminary data.</text>
</comment>
<evidence type="ECO:0000256" key="4">
    <source>
        <dbReference type="ARBA" id="ARBA00022519"/>
    </source>
</evidence>
<evidence type="ECO:0000313" key="10">
    <source>
        <dbReference type="Proteomes" id="UP000238196"/>
    </source>
</evidence>
<comment type="subcellular location">
    <subcellularLocation>
        <location evidence="1">Cell membrane</location>
        <topology evidence="1">Multi-pass membrane protein</topology>
    </subcellularLocation>
</comment>
<protein>
    <submittedName>
        <fullName evidence="9">ABC transporter permease</fullName>
    </submittedName>
</protein>
<dbReference type="Pfam" id="PF02653">
    <property type="entry name" value="BPD_transp_2"/>
    <property type="match status" value="1"/>
</dbReference>
<dbReference type="GO" id="GO:0022857">
    <property type="term" value="F:transmembrane transporter activity"/>
    <property type="evidence" value="ECO:0007669"/>
    <property type="project" value="InterPro"/>
</dbReference>
<dbReference type="PROSITE" id="PS51257">
    <property type="entry name" value="PROKAR_LIPOPROTEIN"/>
    <property type="match status" value="1"/>
</dbReference>
<feature type="transmembrane region" description="Helical" evidence="8">
    <location>
        <begin position="114"/>
        <end position="132"/>
    </location>
</feature>
<accession>A0A2S5KX90</accession>
<evidence type="ECO:0000256" key="7">
    <source>
        <dbReference type="ARBA" id="ARBA00023136"/>
    </source>
</evidence>
<evidence type="ECO:0000256" key="8">
    <source>
        <dbReference type="SAM" id="Phobius"/>
    </source>
</evidence>
<keyword evidence="3" id="KW-1003">Cell membrane</keyword>
<evidence type="ECO:0000256" key="3">
    <source>
        <dbReference type="ARBA" id="ARBA00022475"/>
    </source>
</evidence>
<evidence type="ECO:0000256" key="5">
    <source>
        <dbReference type="ARBA" id="ARBA00022692"/>
    </source>
</evidence>
<organism evidence="9 10">
    <name type="scientific">Proteobacteria bacterium 228</name>
    <dbReference type="NCBI Taxonomy" id="2083153"/>
    <lineage>
        <taxon>Bacteria</taxon>
        <taxon>Pseudomonadati</taxon>
        <taxon>Pseudomonadota</taxon>
    </lineage>
</organism>
<feature type="transmembrane region" description="Helical" evidence="8">
    <location>
        <begin position="152"/>
        <end position="174"/>
    </location>
</feature>
<dbReference type="Proteomes" id="UP000238196">
    <property type="component" value="Unassembled WGS sequence"/>
</dbReference>
<dbReference type="AlphaFoldDB" id="A0A2S5KX90"/>
<keyword evidence="6 8" id="KW-1133">Transmembrane helix</keyword>
<feature type="transmembrane region" description="Helical" evidence="8">
    <location>
        <begin position="12"/>
        <end position="30"/>
    </location>
</feature>
<dbReference type="EMBL" id="PRLP01000001">
    <property type="protein sequence ID" value="PPC79343.1"/>
    <property type="molecule type" value="Genomic_DNA"/>
</dbReference>